<evidence type="ECO:0000256" key="1">
    <source>
        <dbReference type="SAM" id="MobiDB-lite"/>
    </source>
</evidence>
<keyword evidence="3" id="KW-1185">Reference proteome</keyword>
<dbReference type="Proteomes" id="UP001465668">
    <property type="component" value="Unassembled WGS sequence"/>
</dbReference>
<comment type="caution">
    <text evidence="2">The sequence shown here is derived from an EMBL/GenBank/DDBJ whole genome shotgun (WGS) entry which is preliminary data.</text>
</comment>
<accession>A0ABR2XDB8</accession>
<dbReference type="Pfam" id="PF26639">
    <property type="entry name" value="Het-6_barrel"/>
    <property type="match status" value="1"/>
</dbReference>
<name>A0ABR2XDB8_9PEZI</name>
<sequence length="232" mass="25329">MDHVLDRDSANTSADIPSECDFKGNSENSHHKLRELVTATGTAVSQAAAVAVAVAVACAATATSTAEGIPTSIANRVADFSLDGSSSSGYRPATRPDTERYYRAFEHLYKTRIMQWEGFRLHPEMMNVDWFHNIFAESHGRQFFITKRGYIGLANNGTEANDQVAVIKGGDVPVVLRKRQPTDDCEGTTWLGSRSPERKMETGSKAKIYGLVIEGYVHGLMKGEISSISGIQ</sequence>
<proteinExistence type="predicted"/>
<organism evidence="2 3">
    <name type="scientific">Seiridium cardinale</name>
    <dbReference type="NCBI Taxonomy" id="138064"/>
    <lineage>
        <taxon>Eukaryota</taxon>
        <taxon>Fungi</taxon>
        <taxon>Dikarya</taxon>
        <taxon>Ascomycota</taxon>
        <taxon>Pezizomycotina</taxon>
        <taxon>Sordariomycetes</taxon>
        <taxon>Xylariomycetidae</taxon>
        <taxon>Amphisphaeriales</taxon>
        <taxon>Sporocadaceae</taxon>
        <taxon>Seiridium</taxon>
    </lineage>
</organism>
<evidence type="ECO:0000313" key="2">
    <source>
        <dbReference type="EMBL" id="KAK9771667.1"/>
    </source>
</evidence>
<reference evidence="2 3" key="1">
    <citation type="submission" date="2024-02" db="EMBL/GenBank/DDBJ databases">
        <title>First draft genome assembly of two strains of Seiridium cardinale.</title>
        <authorList>
            <person name="Emiliani G."/>
            <person name="Scali E."/>
        </authorList>
    </citation>
    <scope>NUCLEOTIDE SEQUENCE [LARGE SCALE GENOMIC DNA]</scope>
    <source>
        <strain evidence="2 3">BM-138-000479</strain>
    </source>
</reference>
<dbReference type="EMBL" id="JARVKM010000071">
    <property type="protein sequence ID" value="KAK9771667.1"/>
    <property type="molecule type" value="Genomic_DNA"/>
</dbReference>
<feature type="region of interest" description="Disordered" evidence="1">
    <location>
        <begin position="1"/>
        <end position="27"/>
    </location>
</feature>
<protein>
    <submittedName>
        <fullName evidence="2">Heterokaryon incompatibility domain-containing protein</fullName>
    </submittedName>
</protein>
<evidence type="ECO:0000313" key="3">
    <source>
        <dbReference type="Proteomes" id="UP001465668"/>
    </source>
</evidence>
<gene>
    <name evidence="2" type="ORF">SCAR479_11596</name>
</gene>